<dbReference type="AlphaFoldDB" id="A0A087TN03"/>
<evidence type="ECO:0000256" key="1">
    <source>
        <dbReference type="SAM" id="Phobius"/>
    </source>
</evidence>
<feature type="transmembrane region" description="Helical" evidence="1">
    <location>
        <begin position="12"/>
        <end position="37"/>
    </location>
</feature>
<reference evidence="2 3" key="1">
    <citation type="submission" date="2013-11" db="EMBL/GenBank/DDBJ databases">
        <title>Genome sequencing of Stegodyphus mimosarum.</title>
        <authorList>
            <person name="Bechsgaard J."/>
        </authorList>
    </citation>
    <scope>NUCLEOTIDE SEQUENCE [LARGE SCALE GENOMIC DNA]</scope>
</reference>
<keyword evidence="1" id="KW-1133">Transmembrane helix</keyword>
<keyword evidence="3" id="KW-1185">Reference proteome</keyword>
<sequence>MMMGELSLQSCFMAMRVFCCCLMCFFSVLLILLHVILSSL</sequence>
<protein>
    <submittedName>
        <fullName evidence="2">Uncharacterized protein</fullName>
    </submittedName>
</protein>
<evidence type="ECO:0000313" key="2">
    <source>
        <dbReference type="EMBL" id="KFM66492.1"/>
    </source>
</evidence>
<organism evidence="2 3">
    <name type="scientific">Stegodyphus mimosarum</name>
    <name type="common">African social velvet spider</name>
    <dbReference type="NCBI Taxonomy" id="407821"/>
    <lineage>
        <taxon>Eukaryota</taxon>
        <taxon>Metazoa</taxon>
        <taxon>Ecdysozoa</taxon>
        <taxon>Arthropoda</taxon>
        <taxon>Chelicerata</taxon>
        <taxon>Arachnida</taxon>
        <taxon>Araneae</taxon>
        <taxon>Araneomorphae</taxon>
        <taxon>Entelegynae</taxon>
        <taxon>Eresoidea</taxon>
        <taxon>Eresidae</taxon>
        <taxon>Stegodyphus</taxon>
    </lineage>
</organism>
<gene>
    <name evidence="2" type="ORF">X975_13423</name>
</gene>
<name>A0A087TN03_STEMI</name>
<accession>A0A087TN03</accession>
<dbReference type="Proteomes" id="UP000054359">
    <property type="component" value="Unassembled WGS sequence"/>
</dbReference>
<keyword evidence="1" id="KW-0812">Transmembrane</keyword>
<dbReference type="EMBL" id="KK115971">
    <property type="protein sequence ID" value="KFM66492.1"/>
    <property type="molecule type" value="Genomic_DNA"/>
</dbReference>
<keyword evidence="1" id="KW-0472">Membrane</keyword>
<feature type="non-terminal residue" evidence="2">
    <location>
        <position position="40"/>
    </location>
</feature>
<proteinExistence type="predicted"/>
<evidence type="ECO:0000313" key="3">
    <source>
        <dbReference type="Proteomes" id="UP000054359"/>
    </source>
</evidence>